<gene>
    <name evidence="4" type="primary">gb28664</name>
    <name evidence="4" type="ORF">PR202_gb28664</name>
</gene>
<evidence type="ECO:0000313" key="4">
    <source>
        <dbReference type="EMBL" id="GJN39539.1"/>
    </source>
</evidence>
<dbReference type="PANTHER" id="PTHR36143:SF4">
    <property type="entry name" value="OS08G0177500 PROTEIN"/>
    <property type="match status" value="1"/>
</dbReference>
<keyword evidence="1" id="KW-0175">Coiled coil</keyword>
<dbReference type="PANTHER" id="PTHR36143">
    <property type="entry name" value="OS08G0177500 PROTEIN"/>
    <property type="match status" value="1"/>
</dbReference>
<reference evidence="4" key="1">
    <citation type="journal article" date="2018" name="DNA Res.">
        <title>Multiple hybrid de novo genome assembly of finger millet, an orphan allotetraploid crop.</title>
        <authorList>
            <person name="Hatakeyama M."/>
            <person name="Aluri S."/>
            <person name="Balachadran M.T."/>
            <person name="Sivarajan S.R."/>
            <person name="Patrignani A."/>
            <person name="Gruter S."/>
            <person name="Poveda L."/>
            <person name="Shimizu-Inatsugi R."/>
            <person name="Baeten J."/>
            <person name="Francoijs K.J."/>
            <person name="Nataraja K.N."/>
            <person name="Reddy Y.A.N."/>
            <person name="Phadnis S."/>
            <person name="Ravikumar R.L."/>
            <person name="Schlapbach R."/>
            <person name="Sreeman S.M."/>
            <person name="Shimizu K.K."/>
        </authorList>
    </citation>
    <scope>NUCLEOTIDE SEQUENCE</scope>
</reference>
<evidence type="ECO:0000313" key="5">
    <source>
        <dbReference type="Proteomes" id="UP001054889"/>
    </source>
</evidence>
<feature type="compositionally biased region" description="Basic and acidic residues" evidence="2">
    <location>
        <begin position="426"/>
        <end position="436"/>
    </location>
</feature>
<dbReference type="Proteomes" id="UP001054889">
    <property type="component" value="Unassembled WGS sequence"/>
</dbReference>
<protein>
    <submittedName>
        <fullName evidence="4">Uncharacterized protein</fullName>
    </submittedName>
</protein>
<feature type="transmembrane region" description="Helical" evidence="3">
    <location>
        <begin position="118"/>
        <end position="140"/>
    </location>
</feature>
<comment type="caution">
    <text evidence="4">The sequence shown here is derived from an EMBL/GenBank/DDBJ whole genome shotgun (WGS) entry which is preliminary data.</text>
</comment>
<proteinExistence type="predicted"/>
<accession>A0AAV5FV24</accession>
<keyword evidence="3" id="KW-0472">Membrane</keyword>
<sequence length="688" mass="77567">MPRPSVFPRPWCPGRDGEDPPEDPKPTTPHRCQLLLPHHLLLRLPSMASRAAIAAALLFSARLALAPQSDGRGCLYQQDQDPARKQSQCSVQRRKEMDGSKYRSKGYTMINTGKKLPYVLLLLLAFAATALSVVVLHKVWERRAFVGLLQERDRQLVSLRIQLHKEKAFNKEMKRKVEEMKATTSSLSTQKTDQKTKLRGLETTITNLKKTQKELEAALMEKDSRINLMDEAATNLKKAKKELEAALTEKNSRIKQMEERATNDIKTQRELEATLREKDGRIKQLEEKATNVNNIKKELETVIREKDSHISQMEAKAKGSNPDQMAALMEILQRKEAELEEIKTKFLGFEMTKKAGKSTPVKMNNASATPDIMLAKTLTNSSSAIPIKSEEKRSANTHIVESRNPKDRLLEEKKSANTTVLGSGLPKDRSLEEKRSANTTVLGSNLPKDRPLEEKRPANTTVLASSLPKDRSLEEKGPANTTVLVSSFPKDRLLEEKRPVNTTVVQNPHPRKEEKRPANTIAVESPHPKDKSLEEKRSVSATVAENSPPKDRSLEEKQKIVLATNKENDGVQGNIDDFDEYLDDIYGGSRSKKSGSPRKNKKSVTKNQVDSLGDELDDFEQLWNSLDQDSDRVRYNRLLEKEHANAAAHIKKKNNADGNLEKISKDSLSDTTMAHQKRLWNGWLVLLM</sequence>
<evidence type="ECO:0000256" key="1">
    <source>
        <dbReference type="SAM" id="Coils"/>
    </source>
</evidence>
<dbReference type="AlphaFoldDB" id="A0AAV5FV24"/>
<keyword evidence="5" id="KW-1185">Reference proteome</keyword>
<feature type="coiled-coil region" evidence="1">
    <location>
        <begin position="170"/>
        <end position="345"/>
    </location>
</feature>
<feature type="compositionally biased region" description="Basic and acidic residues" evidence="2">
    <location>
        <begin position="468"/>
        <end position="477"/>
    </location>
</feature>
<dbReference type="Gene3D" id="1.10.287.1490">
    <property type="match status" value="1"/>
</dbReference>
<evidence type="ECO:0000256" key="2">
    <source>
        <dbReference type="SAM" id="MobiDB-lite"/>
    </source>
</evidence>
<feature type="compositionally biased region" description="Basic and acidic residues" evidence="2">
    <location>
        <begin position="388"/>
        <end position="415"/>
    </location>
</feature>
<name>A0AAV5FV24_ELECO</name>
<organism evidence="4 5">
    <name type="scientific">Eleusine coracana subsp. coracana</name>
    <dbReference type="NCBI Taxonomy" id="191504"/>
    <lineage>
        <taxon>Eukaryota</taxon>
        <taxon>Viridiplantae</taxon>
        <taxon>Streptophyta</taxon>
        <taxon>Embryophyta</taxon>
        <taxon>Tracheophyta</taxon>
        <taxon>Spermatophyta</taxon>
        <taxon>Magnoliopsida</taxon>
        <taxon>Liliopsida</taxon>
        <taxon>Poales</taxon>
        <taxon>Poaceae</taxon>
        <taxon>PACMAD clade</taxon>
        <taxon>Chloridoideae</taxon>
        <taxon>Cynodonteae</taxon>
        <taxon>Eleusininae</taxon>
        <taxon>Eleusine</taxon>
    </lineage>
</organism>
<feature type="compositionally biased region" description="Basic residues" evidence="2">
    <location>
        <begin position="590"/>
        <end position="604"/>
    </location>
</feature>
<evidence type="ECO:0000256" key="3">
    <source>
        <dbReference type="SAM" id="Phobius"/>
    </source>
</evidence>
<feature type="region of interest" description="Disordered" evidence="2">
    <location>
        <begin position="385"/>
        <end position="482"/>
    </location>
</feature>
<feature type="region of interest" description="Disordered" evidence="2">
    <location>
        <begin position="496"/>
        <end position="556"/>
    </location>
</feature>
<dbReference type="EMBL" id="BQKI01000098">
    <property type="protein sequence ID" value="GJN39539.1"/>
    <property type="molecule type" value="Genomic_DNA"/>
</dbReference>
<feature type="region of interest" description="Disordered" evidence="2">
    <location>
        <begin position="587"/>
        <end position="608"/>
    </location>
</feature>
<feature type="compositionally biased region" description="Basic and acidic residues" evidence="2">
    <location>
        <begin position="447"/>
        <end position="457"/>
    </location>
</feature>
<feature type="region of interest" description="Disordered" evidence="2">
    <location>
        <begin position="1"/>
        <end position="29"/>
    </location>
</feature>
<feature type="compositionally biased region" description="Basic and acidic residues" evidence="2">
    <location>
        <begin position="15"/>
        <end position="25"/>
    </location>
</feature>
<keyword evidence="3" id="KW-1133">Transmembrane helix</keyword>
<keyword evidence="3" id="KW-0812">Transmembrane</keyword>
<feature type="compositionally biased region" description="Basic and acidic residues" evidence="2">
    <location>
        <begin position="526"/>
        <end position="538"/>
    </location>
</feature>
<reference evidence="4" key="2">
    <citation type="submission" date="2021-12" db="EMBL/GenBank/DDBJ databases">
        <title>Resequencing data analysis of finger millet.</title>
        <authorList>
            <person name="Hatakeyama M."/>
            <person name="Aluri S."/>
            <person name="Balachadran M.T."/>
            <person name="Sivarajan S.R."/>
            <person name="Poveda L."/>
            <person name="Shimizu-Inatsugi R."/>
            <person name="Schlapbach R."/>
            <person name="Sreeman S.M."/>
            <person name="Shimizu K.K."/>
        </authorList>
    </citation>
    <scope>NUCLEOTIDE SEQUENCE</scope>
</reference>
<feature type="compositionally biased region" description="Pro residues" evidence="2">
    <location>
        <begin position="1"/>
        <end position="11"/>
    </location>
</feature>